<dbReference type="CDD" id="cd03801">
    <property type="entry name" value="GT4_PimA-like"/>
    <property type="match status" value="1"/>
</dbReference>
<dbReference type="AlphaFoldDB" id="A0A3A4QXZ1"/>
<keyword evidence="2" id="KW-0808">Transferase</keyword>
<dbReference type="Proteomes" id="UP000266426">
    <property type="component" value="Unassembled WGS sequence"/>
</dbReference>
<comment type="caution">
    <text evidence="2">The sequence shown here is derived from an EMBL/GenBank/DDBJ whole genome shotgun (WGS) entry which is preliminary data.</text>
</comment>
<evidence type="ECO:0000313" key="3">
    <source>
        <dbReference type="Proteomes" id="UP000266426"/>
    </source>
</evidence>
<dbReference type="Pfam" id="PF00534">
    <property type="entry name" value="Glycos_transf_1"/>
    <property type="match status" value="1"/>
</dbReference>
<reference evidence="2 3" key="1">
    <citation type="journal article" date="2017" name="ISME J.">
        <title>Energy and carbon metabolisms in a deep terrestrial subsurface fluid microbial community.</title>
        <authorList>
            <person name="Momper L."/>
            <person name="Jungbluth S.P."/>
            <person name="Lee M.D."/>
            <person name="Amend J.P."/>
        </authorList>
    </citation>
    <scope>NUCLEOTIDE SEQUENCE [LARGE SCALE GENOMIC DNA]</scope>
    <source>
        <strain evidence="2">SURF_26</strain>
    </source>
</reference>
<sequence>MPTVGYVLQKSGQICALEQNAIAIWDGIKQTEIQPVAFCPEYGQLTVILSHRTDIPFYVYPYIQPSFSAPFKTIRQIFEWNSLFKQAGIGLLHANDMFCARSVMLPACLRGIPVLCDVRYQQDVSTLLWLFRHLPKPAGFIFCSHALQEQCAEIIQSACPKADLFVVPNAVNIDDFAYVPKTGNARLRIGIIGSFVLAKGHEDFLDMADLLLKKGYNVQFDIIGDDIYNQGRRSFLEKKALILNLSGHCVFHGYVRDIAEMIQQLDIVVCTSHTEPFARSLIEGMSCGKPVVSTNVDGIPEIVRDRETGFLVNPHAPRELAGCVEQLIRDPELRYRMGEQGRADVAERFSLRSQADALISIYSRYCRIQ</sequence>
<protein>
    <submittedName>
        <fullName evidence="2">Glycosyltransferase family 1 protein</fullName>
    </submittedName>
</protein>
<dbReference type="PANTHER" id="PTHR12526">
    <property type="entry name" value="GLYCOSYLTRANSFERASE"/>
    <property type="match status" value="1"/>
</dbReference>
<name>A0A3A4QXZ1_9BACT</name>
<dbReference type="InterPro" id="IPR001296">
    <property type="entry name" value="Glyco_trans_1"/>
</dbReference>
<dbReference type="EMBL" id="QZJZ01000085">
    <property type="protein sequence ID" value="RJP57173.1"/>
    <property type="molecule type" value="Genomic_DNA"/>
</dbReference>
<feature type="domain" description="Glycosyl transferase family 1" evidence="1">
    <location>
        <begin position="189"/>
        <end position="343"/>
    </location>
</feature>
<gene>
    <name evidence="2" type="ORF">C4541_10785</name>
</gene>
<dbReference type="Gene3D" id="3.40.50.2000">
    <property type="entry name" value="Glycogen Phosphorylase B"/>
    <property type="match status" value="2"/>
</dbReference>
<evidence type="ECO:0000313" key="2">
    <source>
        <dbReference type="EMBL" id="RJP57173.1"/>
    </source>
</evidence>
<evidence type="ECO:0000259" key="1">
    <source>
        <dbReference type="Pfam" id="PF00534"/>
    </source>
</evidence>
<accession>A0A3A4QXZ1</accession>
<dbReference type="SUPFAM" id="SSF53756">
    <property type="entry name" value="UDP-Glycosyltransferase/glycogen phosphorylase"/>
    <property type="match status" value="1"/>
</dbReference>
<organism evidence="2 3">
    <name type="scientific">Candidatus Auribacter fodinae</name>
    <dbReference type="NCBI Taxonomy" id="2093366"/>
    <lineage>
        <taxon>Bacteria</taxon>
        <taxon>Pseudomonadati</taxon>
        <taxon>Candidatus Auribacterota</taxon>
        <taxon>Candidatus Auribacteria</taxon>
        <taxon>Candidatus Auribacterales</taxon>
        <taxon>Candidatus Auribacteraceae</taxon>
        <taxon>Candidatus Auribacter</taxon>
    </lineage>
</organism>
<dbReference type="GO" id="GO:0016757">
    <property type="term" value="F:glycosyltransferase activity"/>
    <property type="evidence" value="ECO:0007669"/>
    <property type="project" value="InterPro"/>
</dbReference>
<proteinExistence type="predicted"/>